<feature type="domain" description="Transcription factor IIIC subunit Tfc1/Sfc1 triple barrel" evidence="8">
    <location>
        <begin position="341"/>
        <end position="463"/>
    </location>
</feature>
<feature type="domain" description="Transcription factor IIIC subunit 5 HTH" evidence="7">
    <location>
        <begin position="500"/>
        <end position="647"/>
    </location>
</feature>
<dbReference type="Gene3D" id="1.10.10.10">
    <property type="entry name" value="Winged helix-like DNA-binding domain superfamily/Winged helix DNA-binding domain"/>
    <property type="match status" value="1"/>
</dbReference>
<proteinExistence type="predicted"/>
<comment type="subcellular location">
    <subcellularLocation>
        <location evidence="1">Nucleus</location>
    </subcellularLocation>
</comment>
<dbReference type="InterPro" id="IPR036388">
    <property type="entry name" value="WH-like_DNA-bd_sf"/>
</dbReference>
<organism evidence="9 10">
    <name type="scientific">Petrolisthes manimaculis</name>
    <dbReference type="NCBI Taxonomy" id="1843537"/>
    <lineage>
        <taxon>Eukaryota</taxon>
        <taxon>Metazoa</taxon>
        <taxon>Ecdysozoa</taxon>
        <taxon>Arthropoda</taxon>
        <taxon>Crustacea</taxon>
        <taxon>Multicrustacea</taxon>
        <taxon>Malacostraca</taxon>
        <taxon>Eumalacostraca</taxon>
        <taxon>Eucarida</taxon>
        <taxon>Decapoda</taxon>
        <taxon>Pleocyemata</taxon>
        <taxon>Anomura</taxon>
        <taxon>Galatheoidea</taxon>
        <taxon>Porcellanidae</taxon>
        <taxon>Petrolisthes</taxon>
    </lineage>
</organism>
<dbReference type="InterPro" id="IPR019136">
    <property type="entry name" value="TF_IIIC_su-5_HTH"/>
</dbReference>
<dbReference type="GO" id="GO:0005634">
    <property type="term" value="C:nucleus"/>
    <property type="evidence" value="ECO:0007669"/>
    <property type="project" value="UniProtKB-SubCell"/>
</dbReference>
<evidence type="ECO:0000259" key="7">
    <source>
        <dbReference type="Pfam" id="PF09734"/>
    </source>
</evidence>
<feature type="compositionally biased region" description="Polar residues" evidence="5">
    <location>
        <begin position="263"/>
        <end position="275"/>
    </location>
</feature>
<dbReference type="EMBL" id="JAWZYT010001048">
    <property type="protein sequence ID" value="KAK4316052.1"/>
    <property type="molecule type" value="Genomic_DNA"/>
</dbReference>
<gene>
    <name evidence="9" type="ORF">Pmani_012757</name>
</gene>
<dbReference type="Pfam" id="PF09734">
    <property type="entry name" value="Tau95"/>
    <property type="match status" value="1"/>
</dbReference>
<reference evidence="9" key="1">
    <citation type="submission" date="2023-11" db="EMBL/GenBank/DDBJ databases">
        <title>Genome assemblies of two species of porcelain crab, Petrolisthes cinctipes and Petrolisthes manimaculis (Anomura: Porcellanidae).</title>
        <authorList>
            <person name="Angst P."/>
        </authorList>
    </citation>
    <scope>NUCLEOTIDE SEQUENCE</scope>
    <source>
        <strain evidence="9">PB745_02</strain>
        <tissue evidence="9">Gill</tissue>
    </source>
</reference>
<dbReference type="Pfam" id="PF04695">
    <property type="entry name" value="Pex14_N"/>
    <property type="match status" value="1"/>
</dbReference>
<keyword evidence="2" id="KW-0238">DNA-binding</keyword>
<dbReference type="InterPro" id="IPR006785">
    <property type="entry name" value="Pex14_N"/>
</dbReference>
<comment type="caution">
    <text evidence="9">The sequence shown here is derived from an EMBL/GenBank/DDBJ whole genome shotgun (WGS) entry which is preliminary data.</text>
</comment>
<dbReference type="GO" id="GO:0001003">
    <property type="term" value="F:RNA polymerase III type 2 promoter sequence-specific DNA binding"/>
    <property type="evidence" value="ECO:0007669"/>
    <property type="project" value="TreeGrafter"/>
</dbReference>
<dbReference type="GO" id="GO:0000127">
    <property type="term" value="C:transcription factor TFIIIC complex"/>
    <property type="evidence" value="ECO:0007669"/>
    <property type="project" value="InterPro"/>
</dbReference>
<name>A0AAE1UA79_9EUCA</name>
<keyword evidence="4" id="KW-0539">Nucleus</keyword>
<keyword evidence="3" id="KW-0804">Transcription</keyword>
<dbReference type="Proteomes" id="UP001292094">
    <property type="component" value="Unassembled WGS sequence"/>
</dbReference>
<dbReference type="FunFam" id="3.30.200.160:FF:000002">
    <property type="entry name" value="Transcription factor IIIC, subunit 5"/>
    <property type="match status" value="1"/>
</dbReference>
<dbReference type="GO" id="GO:0006384">
    <property type="term" value="P:transcription initiation at RNA polymerase III promoter"/>
    <property type="evidence" value="ECO:0007669"/>
    <property type="project" value="InterPro"/>
</dbReference>
<evidence type="ECO:0000256" key="3">
    <source>
        <dbReference type="ARBA" id="ARBA00023163"/>
    </source>
</evidence>
<dbReference type="PANTHER" id="PTHR13230">
    <property type="entry name" value="GENERAL TRANSCRIPTION FACTOR IIIC, POLYPEPTIDE 5"/>
    <property type="match status" value="1"/>
</dbReference>
<evidence type="ECO:0000313" key="10">
    <source>
        <dbReference type="Proteomes" id="UP001292094"/>
    </source>
</evidence>
<dbReference type="InterPro" id="IPR040454">
    <property type="entry name" value="TF_IIIC_Tfc1/Sfc1"/>
</dbReference>
<dbReference type="InterPro" id="IPR041499">
    <property type="entry name" value="Tfc1/Sfc1_N"/>
</dbReference>
<keyword evidence="10" id="KW-1185">Reference proteome</keyword>
<evidence type="ECO:0000259" key="8">
    <source>
        <dbReference type="Pfam" id="PF17682"/>
    </source>
</evidence>
<dbReference type="PANTHER" id="PTHR13230:SF5">
    <property type="entry name" value="GENERAL TRANSCRIPTION FACTOR 3C POLYPEPTIDE 5"/>
    <property type="match status" value="1"/>
</dbReference>
<dbReference type="GO" id="GO:0001002">
    <property type="term" value="F:RNA polymerase III type 1 promoter sequence-specific DNA binding"/>
    <property type="evidence" value="ECO:0007669"/>
    <property type="project" value="TreeGrafter"/>
</dbReference>
<evidence type="ECO:0000256" key="4">
    <source>
        <dbReference type="ARBA" id="ARBA00023242"/>
    </source>
</evidence>
<feature type="compositionally biased region" description="Low complexity" evidence="5">
    <location>
        <begin position="283"/>
        <end position="293"/>
    </location>
</feature>
<feature type="domain" description="Peroxisome membrane anchor protein Pex14p N-terminal" evidence="6">
    <location>
        <begin position="13"/>
        <end position="54"/>
    </location>
</feature>
<feature type="region of interest" description="Disordered" evidence="5">
    <location>
        <begin position="409"/>
        <end position="434"/>
    </location>
</feature>
<dbReference type="AlphaFoldDB" id="A0AAE1UA79"/>
<evidence type="ECO:0000256" key="5">
    <source>
        <dbReference type="SAM" id="MobiDB-lite"/>
    </source>
</evidence>
<dbReference type="Gene3D" id="3.30.200.160">
    <property type="entry name" value="TFIIIC, subcomplex tauA, subunit Sfc1, barrel domain"/>
    <property type="match status" value="1"/>
</dbReference>
<evidence type="ECO:0000256" key="2">
    <source>
        <dbReference type="ARBA" id="ARBA00023125"/>
    </source>
</evidence>
<feature type="region of interest" description="Disordered" evidence="5">
    <location>
        <begin position="781"/>
        <end position="815"/>
    </location>
</feature>
<feature type="compositionally biased region" description="Polar residues" evidence="5">
    <location>
        <begin position="796"/>
        <end position="807"/>
    </location>
</feature>
<accession>A0AAE1UA79</accession>
<feature type="region of interest" description="Disordered" evidence="5">
    <location>
        <begin position="261"/>
        <end position="295"/>
    </location>
</feature>
<protein>
    <recommendedName>
        <fullName evidence="11">General transcription factor 3C polypeptide 5</fullName>
    </recommendedName>
</protein>
<evidence type="ECO:0000313" key="9">
    <source>
        <dbReference type="EMBL" id="KAK4316052.1"/>
    </source>
</evidence>
<evidence type="ECO:0000256" key="1">
    <source>
        <dbReference type="ARBA" id="ARBA00004123"/>
    </source>
</evidence>
<evidence type="ECO:0008006" key="11">
    <source>
        <dbReference type="Google" id="ProtNLM"/>
    </source>
</evidence>
<sequence length="815" mass="90768">MSNDAMQEPQTLRQNLVDEASKFLSNPNVVKHGVDQKSSFLRKKGLTEAEITAAYGKSNSIIPSTQAGGGAGGVVSAYTGLGSSPPVPLYTMAPPPSGWVRVRDACNMVLILSGASYGLYLLYKKLLVPWLTGRREKTVEESMLELQQSVVTVLKEVQTTLNSVQHTLTAHSVHLQAMSSKEESQAVITPRQLDQLRNEISSLKGLMIGKRTFPSTPNPAPSIPSWQLSKTTGKPVEETLKNDVPLPGQIEVKETIEPGVSDVKTQSQPPQNLNHHVSGAETVSSSSAPNGSVVVGGNGEVVTGSGSEESYEDSIEESEGDEFTMSQGNASSGTGKLRQFMCIEYPGLVENVPNMIETLGGIEKISEVYCEDNRRMELRFRPSDVYCKPTCGERHNSTALLLRIVRKKKKKKSSDSQPKVVNGDSVEGTVSLSQPDSSSIRTELLGVVHTTYTFNNMCDFQYLPLITSEDCMSHVCVYDQLVPQGMESADWLNQSAPLYLPPAAFTRMDTPQDYRYRREPNQDVKSKTPQNIICRTRQRRTHFAIFSTFKDEEIPKEPLPGAMSQIRVKFMDKALYQGLKDAFHKRPIWSKNALRVWLNYNSDKLKYLLPTISYYFHTGPWRNLWVRLGYDPRKNPNAWIYQTFDYRIRQAGGVKTKIEAKRSYSNYVLPYKSSSASKRKTSVIQSLHLGEAGEEGIGEAASGDKTSDELYIFRPGMIPPYRQMFYQYCDIQVPEIQKLLEESILSGANKVCSEKHGWLPAGVEARCRDIMSRLIEKTLAERTEQGEGLEEEELQSNSDSDSPTEGNSTEEDAAE</sequence>
<evidence type="ECO:0000259" key="6">
    <source>
        <dbReference type="Pfam" id="PF04695"/>
    </source>
</evidence>
<dbReference type="InterPro" id="IPR042536">
    <property type="entry name" value="TFIIIC_tauA_Sfc1"/>
</dbReference>
<dbReference type="Pfam" id="PF17682">
    <property type="entry name" value="Tau95_N"/>
    <property type="match status" value="1"/>
</dbReference>